<gene>
    <name evidence="1" type="ORF">B597_012800</name>
</gene>
<comment type="caution">
    <text evidence="1">The sequence shown here is derived from an EMBL/GenBank/DDBJ whole genome shotgun (WGS) entry which is preliminary data.</text>
</comment>
<evidence type="ECO:0000313" key="2">
    <source>
        <dbReference type="Proteomes" id="UP000026923"/>
    </source>
</evidence>
<name>A0A061JMD2_STUST</name>
<evidence type="ECO:0008006" key="3">
    <source>
        <dbReference type="Google" id="ProtNLM"/>
    </source>
</evidence>
<dbReference type="Pfam" id="PF09981">
    <property type="entry name" value="DUF2218"/>
    <property type="match status" value="1"/>
</dbReference>
<dbReference type="PIRSF" id="PIRSF028291">
    <property type="entry name" value="UCP028291"/>
    <property type="match status" value="1"/>
</dbReference>
<dbReference type="RefSeq" id="WP_003294922.1">
    <property type="nucleotide sequence ID" value="NZ_KK020676.1"/>
</dbReference>
<reference evidence="1 2" key="1">
    <citation type="journal article" date="2013" name="Genome Announc.">
        <title>Draft Genome of the Nitrogen-Fixing Bacterium Pseudomonas stutzeri Strain KOS6 Isolated from Industrial Hydrocarbon Sludge.</title>
        <authorList>
            <person name="Grigoryeva T.V."/>
            <person name="Laikov A.V."/>
            <person name="Naumova R.P."/>
            <person name="Manolov A.I."/>
            <person name="Larin A.K."/>
            <person name="Karpova I.Y."/>
            <person name="Semashko T.A."/>
            <person name="Alexeev D.G."/>
            <person name="Kostryukova E.S."/>
            <person name="Muller R."/>
            <person name="Govorun V.M."/>
        </authorList>
    </citation>
    <scope>NUCLEOTIDE SEQUENCE [LARGE SCALE GENOMIC DNA]</scope>
    <source>
        <strain evidence="1 2">KOS6</strain>
    </source>
</reference>
<organism evidence="1 2">
    <name type="scientific">Stutzerimonas stutzeri KOS6</name>
    <dbReference type="NCBI Taxonomy" id="1218352"/>
    <lineage>
        <taxon>Bacteria</taxon>
        <taxon>Pseudomonadati</taxon>
        <taxon>Pseudomonadota</taxon>
        <taxon>Gammaproteobacteria</taxon>
        <taxon>Pseudomonadales</taxon>
        <taxon>Pseudomonadaceae</taxon>
        <taxon>Stutzerimonas</taxon>
    </lineage>
</organism>
<dbReference type="OrthoDB" id="9806511at2"/>
<accession>A0A061JMD2</accession>
<dbReference type="InterPro" id="IPR014543">
    <property type="entry name" value="UCP028291"/>
</dbReference>
<proteinExistence type="predicted"/>
<evidence type="ECO:0000313" key="1">
    <source>
        <dbReference type="EMBL" id="EWC40872.1"/>
    </source>
</evidence>
<dbReference type="Proteomes" id="UP000026923">
    <property type="component" value="Unassembled WGS sequence"/>
</dbReference>
<dbReference type="Gene3D" id="3.30.310.50">
    <property type="entry name" value="Alpha-D-phosphohexomutase, C-terminal domain"/>
    <property type="match status" value="1"/>
</dbReference>
<sequence>MYRSTAHIVEQNPERLIKRLCNHWRHKFAVQLDEQGGVIELPLGRCSLRWGEGCLDAELQCADQQQLQRLQTVAADHLIRMAGDEPLSIDWQS</sequence>
<dbReference type="EMBL" id="AMCZ02000015">
    <property type="protein sequence ID" value="EWC40872.1"/>
    <property type="molecule type" value="Genomic_DNA"/>
</dbReference>
<dbReference type="eggNOG" id="COG3553">
    <property type="taxonomic scope" value="Bacteria"/>
</dbReference>
<dbReference type="HOGENOM" id="CLU_127482_1_1_6"/>
<dbReference type="AlphaFoldDB" id="A0A061JMD2"/>
<protein>
    <recommendedName>
        <fullName evidence="3">DUF2218 domain-containing protein</fullName>
    </recommendedName>
</protein>